<evidence type="ECO:0008006" key="4">
    <source>
        <dbReference type="Google" id="ProtNLM"/>
    </source>
</evidence>
<comment type="caution">
    <text evidence="2">The sequence shown here is derived from an EMBL/GenBank/DDBJ whole genome shotgun (WGS) entry which is preliminary data.</text>
</comment>
<evidence type="ECO:0000313" key="2">
    <source>
        <dbReference type="EMBL" id="TKD72265.1"/>
    </source>
</evidence>
<keyword evidence="1" id="KW-1133">Transmembrane helix</keyword>
<dbReference type="RefSeq" id="WP_136946116.1">
    <property type="nucleotide sequence ID" value="NZ_SWFM01000001.1"/>
</dbReference>
<dbReference type="AlphaFoldDB" id="A0A4U1MNJ7"/>
<name>A0A4U1MNJ7_9BACL</name>
<organism evidence="2 3">
    <name type="scientific">Guptibacillus hwajinpoensis</name>
    <dbReference type="NCBI Taxonomy" id="208199"/>
    <lineage>
        <taxon>Bacteria</taxon>
        <taxon>Bacillati</taxon>
        <taxon>Bacillota</taxon>
        <taxon>Bacilli</taxon>
        <taxon>Bacillales</taxon>
        <taxon>Guptibacillaceae</taxon>
        <taxon>Guptibacillus</taxon>
    </lineage>
</organism>
<accession>A0A4U1MNJ7</accession>
<gene>
    <name evidence="2" type="ORF">FBF83_05605</name>
</gene>
<protein>
    <recommendedName>
        <fullName evidence="4">Glycosyl transferase</fullName>
    </recommendedName>
</protein>
<evidence type="ECO:0000313" key="3">
    <source>
        <dbReference type="Proteomes" id="UP000310541"/>
    </source>
</evidence>
<evidence type="ECO:0000256" key="1">
    <source>
        <dbReference type="SAM" id="Phobius"/>
    </source>
</evidence>
<keyword evidence="1" id="KW-0472">Membrane</keyword>
<proteinExistence type="predicted"/>
<feature type="transmembrane region" description="Helical" evidence="1">
    <location>
        <begin position="51"/>
        <end position="70"/>
    </location>
</feature>
<dbReference type="EMBL" id="SWFM01000001">
    <property type="protein sequence ID" value="TKD72265.1"/>
    <property type="molecule type" value="Genomic_DNA"/>
</dbReference>
<dbReference type="Proteomes" id="UP000310541">
    <property type="component" value="Unassembled WGS sequence"/>
</dbReference>
<reference evidence="2 3" key="1">
    <citation type="submission" date="2019-04" db="EMBL/GenBank/DDBJ databases">
        <title>Genome sequence of Bacillus hwajinpoensis strain Y2.</title>
        <authorList>
            <person name="Fair J.L."/>
            <person name="Maclea K.S."/>
        </authorList>
    </citation>
    <scope>NUCLEOTIDE SEQUENCE [LARGE SCALE GENOMIC DNA]</scope>
    <source>
        <strain evidence="2 3">Y2</strain>
    </source>
</reference>
<sequence>MDYSKVIIGSVCLLISSILLSAQYITAAIMGIGRNRWGPNAINELFTSGGYLLITLSVLFFIVGIFLYLLHFNPDKLNDK</sequence>
<keyword evidence="1" id="KW-0812">Transmembrane</keyword>